<evidence type="ECO:0000313" key="2">
    <source>
        <dbReference type="EMBL" id="KAK2589845.1"/>
    </source>
</evidence>
<reference evidence="2" key="1">
    <citation type="submission" date="2023-06" db="EMBL/GenBank/DDBJ databases">
        <title>Conoideocrella luteorostrata (Hypocreales: Clavicipitaceae), a potential biocontrol fungus for elongate hemlock scale in United States Christmas tree production areas.</title>
        <authorList>
            <person name="Barrett H."/>
            <person name="Lovett B."/>
            <person name="Macias A.M."/>
            <person name="Stajich J.E."/>
            <person name="Kasson M.T."/>
        </authorList>
    </citation>
    <scope>NUCLEOTIDE SEQUENCE</scope>
    <source>
        <strain evidence="2">ARSEF 14590</strain>
    </source>
</reference>
<comment type="caution">
    <text evidence="2">The sequence shown here is derived from an EMBL/GenBank/DDBJ whole genome shotgun (WGS) entry which is preliminary data.</text>
</comment>
<feature type="compositionally biased region" description="Low complexity" evidence="1">
    <location>
        <begin position="40"/>
        <end position="51"/>
    </location>
</feature>
<organism evidence="2 3">
    <name type="scientific">Conoideocrella luteorostrata</name>
    <dbReference type="NCBI Taxonomy" id="1105319"/>
    <lineage>
        <taxon>Eukaryota</taxon>
        <taxon>Fungi</taxon>
        <taxon>Dikarya</taxon>
        <taxon>Ascomycota</taxon>
        <taxon>Pezizomycotina</taxon>
        <taxon>Sordariomycetes</taxon>
        <taxon>Hypocreomycetidae</taxon>
        <taxon>Hypocreales</taxon>
        <taxon>Clavicipitaceae</taxon>
        <taxon>Conoideocrella</taxon>
    </lineage>
</organism>
<evidence type="ECO:0000313" key="3">
    <source>
        <dbReference type="Proteomes" id="UP001251528"/>
    </source>
</evidence>
<evidence type="ECO:0000256" key="1">
    <source>
        <dbReference type="SAM" id="MobiDB-lite"/>
    </source>
</evidence>
<feature type="region of interest" description="Disordered" evidence="1">
    <location>
        <begin position="1"/>
        <end position="137"/>
    </location>
</feature>
<dbReference type="AlphaFoldDB" id="A0AAJ0FUT4"/>
<keyword evidence="3" id="KW-1185">Reference proteome</keyword>
<feature type="compositionally biased region" description="Basic and acidic residues" evidence="1">
    <location>
        <begin position="85"/>
        <end position="103"/>
    </location>
</feature>
<name>A0AAJ0FUT4_9HYPO</name>
<dbReference type="Proteomes" id="UP001251528">
    <property type="component" value="Unassembled WGS sequence"/>
</dbReference>
<feature type="compositionally biased region" description="Basic residues" evidence="1">
    <location>
        <begin position="104"/>
        <end position="120"/>
    </location>
</feature>
<proteinExistence type="predicted"/>
<sequence length="147" mass="16623">MTEQNNESITCMPYHRPRSRSQTPTKPPRLPSKSQQGVHSPTTSTSLTAPPVLADDCQPVDRTKRKRKPTAKVMEMTAVADEDGVEKPTENTENTETKEDPEPRRKRKKVRNKVRNKGNKVLKQDETQLELQQKPTQDCIAVCSITS</sequence>
<protein>
    <submittedName>
        <fullName evidence="2">Uncharacterized protein</fullName>
    </submittedName>
</protein>
<accession>A0AAJ0FUT4</accession>
<dbReference type="EMBL" id="JASWJB010000542">
    <property type="protein sequence ID" value="KAK2589845.1"/>
    <property type="molecule type" value="Genomic_DNA"/>
</dbReference>
<gene>
    <name evidence="2" type="ORF">QQS21_012475</name>
</gene>